<evidence type="ECO:0000313" key="8">
    <source>
        <dbReference type="EMBL" id="KKR69824.1"/>
    </source>
</evidence>
<organism evidence="8 9">
    <name type="scientific">Candidatus Woesebacteria bacterium GW2011_GWA2_40_7b</name>
    <dbReference type="NCBI Taxonomy" id="1618563"/>
    <lineage>
        <taxon>Bacteria</taxon>
        <taxon>Candidatus Woeseibacteriota</taxon>
    </lineage>
</organism>
<accession>A0A0G0SYH5</accession>
<evidence type="ECO:0000313" key="9">
    <source>
        <dbReference type="Proteomes" id="UP000034562"/>
    </source>
</evidence>
<dbReference type="HAMAP" id="MF_01310">
    <property type="entry name" value="Ribosomal_uS11"/>
    <property type="match status" value="1"/>
</dbReference>
<dbReference type="AlphaFoldDB" id="A0A0G0SYH5"/>
<dbReference type="STRING" id="1618563.UU12_C0036G0005"/>
<dbReference type="SUPFAM" id="SSF53137">
    <property type="entry name" value="Translational machinery components"/>
    <property type="match status" value="1"/>
</dbReference>
<evidence type="ECO:0000256" key="3">
    <source>
        <dbReference type="ARBA" id="ARBA00023274"/>
    </source>
</evidence>
<keyword evidence="5" id="KW-0694">RNA-binding</keyword>
<dbReference type="EMBL" id="LBZK01000036">
    <property type="protein sequence ID" value="KKR69824.1"/>
    <property type="molecule type" value="Genomic_DNA"/>
</dbReference>
<dbReference type="Pfam" id="PF00411">
    <property type="entry name" value="Ribosomal_S11"/>
    <property type="match status" value="1"/>
</dbReference>
<dbReference type="GO" id="GO:0019843">
    <property type="term" value="F:rRNA binding"/>
    <property type="evidence" value="ECO:0007669"/>
    <property type="project" value="UniProtKB-UniRule"/>
</dbReference>
<dbReference type="NCBIfam" id="NF003698">
    <property type="entry name" value="PRK05309.1"/>
    <property type="match status" value="1"/>
</dbReference>
<feature type="region of interest" description="Disordered" evidence="7">
    <location>
        <begin position="1"/>
        <end position="27"/>
    </location>
</feature>
<evidence type="ECO:0000256" key="2">
    <source>
        <dbReference type="ARBA" id="ARBA00022980"/>
    </source>
</evidence>
<dbReference type="InterPro" id="IPR001971">
    <property type="entry name" value="Ribosomal_uS11"/>
</dbReference>
<keyword evidence="3 5" id="KW-0687">Ribonucleoprotein</keyword>
<evidence type="ECO:0000256" key="7">
    <source>
        <dbReference type="SAM" id="MobiDB-lite"/>
    </source>
</evidence>
<dbReference type="GO" id="GO:0006412">
    <property type="term" value="P:translation"/>
    <property type="evidence" value="ECO:0007669"/>
    <property type="project" value="UniProtKB-UniRule"/>
</dbReference>
<protein>
    <recommendedName>
        <fullName evidence="4 5">Small ribosomal subunit protein uS11</fullName>
    </recommendedName>
</protein>
<dbReference type="PANTHER" id="PTHR11759">
    <property type="entry name" value="40S RIBOSOMAL PROTEIN S14/30S RIBOSOMAL PROTEIN S11"/>
    <property type="match status" value="1"/>
</dbReference>
<dbReference type="GO" id="GO:1990904">
    <property type="term" value="C:ribonucleoprotein complex"/>
    <property type="evidence" value="ECO:0007669"/>
    <property type="project" value="UniProtKB-KW"/>
</dbReference>
<keyword evidence="2 5" id="KW-0689">Ribosomal protein</keyword>
<dbReference type="Gene3D" id="3.30.420.80">
    <property type="entry name" value="Ribosomal protein S11"/>
    <property type="match status" value="1"/>
</dbReference>
<name>A0A0G0SYH5_9BACT</name>
<dbReference type="GO" id="GO:0005840">
    <property type="term" value="C:ribosome"/>
    <property type="evidence" value="ECO:0007669"/>
    <property type="project" value="UniProtKB-KW"/>
</dbReference>
<comment type="caution">
    <text evidence="8">The sequence shown here is derived from an EMBL/GenBank/DDBJ whole genome shotgun (WGS) entry which is preliminary data.</text>
</comment>
<comment type="subunit">
    <text evidence="5">Part of the 30S ribosomal subunit. Interacts with proteins S7 and S18. Binds to IF-3.</text>
</comment>
<dbReference type="PROSITE" id="PS00054">
    <property type="entry name" value="RIBOSOMAL_S11"/>
    <property type="match status" value="1"/>
</dbReference>
<comment type="similarity">
    <text evidence="1 5 6">Belongs to the universal ribosomal protein uS11 family.</text>
</comment>
<gene>
    <name evidence="5" type="primary">rpsK</name>
    <name evidence="8" type="ORF">UU12_C0036G0005</name>
</gene>
<evidence type="ECO:0000256" key="5">
    <source>
        <dbReference type="HAMAP-Rule" id="MF_01310"/>
    </source>
</evidence>
<dbReference type="InterPro" id="IPR018102">
    <property type="entry name" value="Ribosomal_uS11_CS"/>
</dbReference>
<evidence type="ECO:0000256" key="6">
    <source>
        <dbReference type="RuleBase" id="RU003629"/>
    </source>
</evidence>
<evidence type="ECO:0000256" key="4">
    <source>
        <dbReference type="ARBA" id="ARBA00035160"/>
    </source>
</evidence>
<dbReference type="InterPro" id="IPR036967">
    <property type="entry name" value="Ribosomal_uS11_sf"/>
</dbReference>
<reference evidence="8 9" key="1">
    <citation type="journal article" date="2015" name="Nature">
        <title>rRNA introns, odd ribosomes, and small enigmatic genomes across a large radiation of phyla.</title>
        <authorList>
            <person name="Brown C.T."/>
            <person name="Hug L.A."/>
            <person name="Thomas B.C."/>
            <person name="Sharon I."/>
            <person name="Castelle C.J."/>
            <person name="Singh A."/>
            <person name="Wilkins M.J."/>
            <person name="Williams K.H."/>
            <person name="Banfield J.F."/>
        </authorList>
    </citation>
    <scope>NUCLEOTIDE SEQUENCE [LARGE SCALE GENOMIC DNA]</scope>
</reference>
<comment type="function">
    <text evidence="5">Located on the platform of the 30S subunit, it bridges several disparate RNA helices of the 16S rRNA. Forms part of the Shine-Dalgarno cleft in the 70S ribosome.</text>
</comment>
<dbReference type="PATRIC" id="fig|1618563.3.peg.604"/>
<evidence type="ECO:0000256" key="1">
    <source>
        <dbReference type="ARBA" id="ARBA00006194"/>
    </source>
</evidence>
<dbReference type="GO" id="GO:0003735">
    <property type="term" value="F:structural constituent of ribosome"/>
    <property type="evidence" value="ECO:0007669"/>
    <property type="project" value="InterPro"/>
</dbReference>
<sequence>MKQSPPKADPPLEESSNMATKQKNTRKETKLGKVYISASFNNTLVTVTNTNGETLVWSSSGASGFKGTRRATPYAATTAVEKVLGRAKSEFGVEEVEIYVKGPGAGRDATLRAVKAAGVKIALIADITPVPHNGPRPKKKRRV</sequence>
<proteinExistence type="inferred from homology"/>
<keyword evidence="5" id="KW-0699">rRNA-binding</keyword>
<dbReference type="Proteomes" id="UP000034562">
    <property type="component" value="Unassembled WGS sequence"/>
</dbReference>
<dbReference type="PIRSF" id="PIRSF002131">
    <property type="entry name" value="Ribosomal_S11"/>
    <property type="match status" value="1"/>
</dbReference>